<keyword evidence="3" id="KW-1185">Reference proteome</keyword>
<proteinExistence type="predicted"/>
<feature type="transmembrane region" description="Helical" evidence="1">
    <location>
        <begin position="135"/>
        <end position="168"/>
    </location>
</feature>
<feature type="transmembrane region" description="Helical" evidence="1">
    <location>
        <begin position="76"/>
        <end position="95"/>
    </location>
</feature>
<accession>A0ABX8SGL0</accession>
<dbReference type="Pfam" id="PF04854">
    <property type="entry name" value="DUF624"/>
    <property type="match status" value="1"/>
</dbReference>
<sequence>MRLFQYDAPLWRAISTVGDLIVLNLLACICALPVVTAGASLTALADTSRRMAQGEGTAVWRMFLTSFRRNFRTASLAWAAVGPVTLALLAAWIFVQADELVVLKALLSAVLLLGFPFLWSLIARFENTVGAHLKNAWLVAIGNLPLALGVLAIHAGMIALVVATAYYLPAGLPVLLLLGVSLPWVASAPLIERAFRPLLDRAS</sequence>
<evidence type="ECO:0000313" key="2">
    <source>
        <dbReference type="EMBL" id="QXT62547.1"/>
    </source>
</evidence>
<keyword evidence="1" id="KW-1133">Transmembrane helix</keyword>
<dbReference type="InterPro" id="IPR006938">
    <property type="entry name" value="DUF624"/>
</dbReference>
<organism evidence="2 3">
    <name type="scientific">Tessaracoccus palaemonis</name>
    <dbReference type="NCBI Taxonomy" id="2829499"/>
    <lineage>
        <taxon>Bacteria</taxon>
        <taxon>Bacillati</taxon>
        <taxon>Actinomycetota</taxon>
        <taxon>Actinomycetes</taxon>
        <taxon>Propionibacteriales</taxon>
        <taxon>Propionibacteriaceae</taxon>
        <taxon>Tessaracoccus</taxon>
    </lineage>
</organism>
<keyword evidence="1" id="KW-0472">Membrane</keyword>
<gene>
    <name evidence="2" type="ORF">KDB89_12500</name>
</gene>
<dbReference type="RefSeq" id="WP_219081533.1">
    <property type="nucleotide sequence ID" value="NZ_CP079216.1"/>
</dbReference>
<protein>
    <submittedName>
        <fullName evidence="2">YesL family protein</fullName>
    </submittedName>
</protein>
<feature type="transmembrane region" description="Helical" evidence="1">
    <location>
        <begin position="174"/>
        <end position="191"/>
    </location>
</feature>
<dbReference type="EMBL" id="CP079216">
    <property type="protein sequence ID" value="QXT62547.1"/>
    <property type="molecule type" value="Genomic_DNA"/>
</dbReference>
<dbReference type="Proteomes" id="UP000824504">
    <property type="component" value="Chromosome"/>
</dbReference>
<evidence type="ECO:0000256" key="1">
    <source>
        <dbReference type="SAM" id="Phobius"/>
    </source>
</evidence>
<name>A0ABX8SGL0_9ACTN</name>
<feature type="transmembrane region" description="Helical" evidence="1">
    <location>
        <begin position="101"/>
        <end position="123"/>
    </location>
</feature>
<evidence type="ECO:0000313" key="3">
    <source>
        <dbReference type="Proteomes" id="UP000824504"/>
    </source>
</evidence>
<keyword evidence="1" id="KW-0812">Transmembrane</keyword>
<reference evidence="2 3" key="1">
    <citation type="submission" date="2021-07" db="EMBL/GenBank/DDBJ databases">
        <title>complete genome sequencing of Tessaracoccus sp.J1M15.</title>
        <authorList>
            <person name="Bae J.-W."/>
            <person name="Kim D.-y."/>
        </authorList>
    </citation>
    <scope>NUCLEOTIDE SEQUENCE [LARGE SCALE GENOMIC DNA]</scope>
    <source>
        <strain evidence="2 3">J1M15</strain>
    </source>
</reference>
<feature type="transmembrane region" description="Helical" evidence="1">
    <location>
        <begin position="20"/>
        <end position="44"/>
    </location>
</feature>